<dbReference type="Proteomes" id="UP000199421">
    <property type="component" value="Unassembled WGS sequence"/>
</dbReference>
<dbReference type="RefSeq" id="WP_093318424.1">
    <property type="nucleotide sequence ID" value="NZ_FOAF01000001.1"/>
</dbReference>
<dbReference type="EMBL" id="FOAF01000001">
    <property type="protein sequence ID" value="SEK62364.1"/>
    <property type="molecule type" value="Genomic_DNA"/>
</dbReference>
<keyword evidence="2" id="KW-1185">Reference proteome</keyword>
<proteinExistence type="predicted"/>
<protein>
    <submittedName>
        <fullName evidence="1">Uncharacterized protein</fullName>
    </submittedName>
</protein>
<evidence type="ECO:0000313" key="1">
    <source>
        <dbReference type="EMBL" id="SEK62364.1"/>
    </source>
</evidence>
<sequence length="182" mass="21108">MIKLFTLASSINHPLATVDFMNNTDRIFDFFILDKGEGKFLDYTTPTAMAQTGYSKRNIHNSDYVKATIGIPIFSERFVESMAIELKDDLQFYKCFINCQGELFTFYLGKIIKKAEIIDLDKSDFRSLTDGSKQLVRARYSTKPLDQFHIARDFHYQTRIYVSDTFVKMIQFKGLSIEFIPA</sequence>
<evidence type="ECO:0000313" key="2">
    <source>
        <dbReference type="Proteomes" id="UP000199421"/>
    </source>
</evidence>
<reference evidence="2" key="1">
    <citation type="submission" date="2016-10" db="EMBL/GenBank/DDBJ databases">
        <authorList>
            <person name="Varghese N."/>
            <person name="Submissions S."/>
        </authorList>
    </citation>
    <scope>NUCLEOTIDE SEQUENCE [LARGE SCALE GENOMIC DNA]</scope>
    <source>
        <strain evidence="2">DSM 18733</strain>
    </source>
</reference>
<name>A0A1H7IJ50_OLID1</name>
<organism evidence="1 2">
    <name type="scientific">Olivibacter domesticus</name>
    <name type="common">Pseudosphingobacterium domesticum</name>
    <dbReference type="NCBI Taxonomy" id="407022"/>
    <lineage>
        <taxon>Bacteria</taxon>
        <taxon>Pseudomonadati</taxon>
        <taxon>Bacteroidota</taxon>
        <taxon>Sphingobacteriia</taxon>
        <taxon>Sphingobacteriales</taxon>
        <taxon>Sphingobacteriaceae</taxon>
        <taxon>Olivibacter</taxon>
    </lineage>
</organism>
<accession>A0A1H7IJ50</accession>
<dbReference type="STRING" id="407022.SAMN05661044_00719"/>
<gene>
    <name evidence="1" type="ORF">SAMN05661044_00719</name>
</gene>
<dbReference type="AlphaFoldDB" id="A0A1H7IJ50"/>
<dbReference type="OrthoDB" id="1149717at2"/>